<accession>A0ABY7QWQ6</accession>
<evidence type="ECO:0000313" key="2">
    <source>
        <dbReference type="EMBL" id="WBW50338.1"/>
    </source>
</evidence>
<dbReference type="Pfam" id="PF02254">
    <property type="entry name" value="TrkA_N"/>
    <property type="match status" value="1"/>
</dbReference>
<dbReference type="Gene3D" id="3.40.50.720">
    <property type="entry name" value="NAD(P)-binding Rossmann-like Domain"/>
    <property type="match status" value="1"/>
</dbReference>
<keyword evidence="3" id="KW-1185">Reference proteome</keyword>
<organism evidence="2 3">
    <name type="scientific">Peptoniphilus equinus</name>
    <dbReference type="NCBI Taxonomy" id="3016343"/>
    <lineage>
        <taxon>Bacteria</taxon>
        <taxon>Bacillati</taxon>
        <taxon>Bacillota</taxon>
        <taxon>Tissierellia</taxon>
        <taxon>Tissierellales</taxon>
        <taxon>Peptoniphilaceae</taxon>
        <taxon>Peptoniphilus</taxon>
    </lineage>
</organism>
<dbReference type="InterPro" id="IPR036291">
    <property type="entry name" value="NAD(P)-bd_dom_sf"/>
</dbReference>
<dbReference type="Pfam" id="PF02080">
    <property type="entry name" value="TrkA_C"/>
    <property type="match status" value="1"/>
</dbReference>
<dbReference type="SUPFAM" id="SSF51735">
    <property type="entry name" value="NAD(P)-binding Rossmann-fold domains"/>
    <property type="match status" value="1"/>
</dbReference>
<dbReference type="PANTHER" id="PTHR43833">
    <property type="entry name" value="POTASSIUM CHANNEL PROTEIN 2-RELATED-RELATED"/>
    <property type="match status" value="1"/>
</dbReference>
<feature type="domain" description="RCK C-terminal" evidence="1">
    <location>
        <begin position="134"/>
        <end position="215"/>
    </location>
</feature>
<dbReference type="Gene3D" id="3.30.70.1450">
    <property type="entry name" value="Regulator of K+ conductance, C-terminal domain"/>
    <property type="match status" value="1"/>
</dbReference>
<dbReference type="InterPro" id="IPR006037">
    <property type="entry name" value="RCK_C"/>
</dbReference>
<evidence type="ECO:0000313" key="3">
    <source>
        <dbReference type="Proteomes" id="UP001210339"/>
    </source>
</evidence>
<proteinExistence type="predicted"/>
<evidence type="ECO:0000259" key="1">
    <source>
        <dbReference type="PROSITE" id="PS51202"/>
    </source>
</evidence>
<reference evidence="2 3" key="1">
    <citation type="submission" date="2023-01" db="EMBL/GenBank/DDBJ databases">
        <authorList>
            <person name="Lee S.H."/>
            <person name="Jung H.S."/>
            <person name="Yun J.U."/>
        </authorList>
    </citation>
    <scope>NUCLEOTIDE SEQUENCE [LARGE SCALE GENOMIC DNA]</scope>
    <source>
        <strain evidence="2 3">CBA3646</strain>
    </source>
</reference>
<dbReference type="EMBL" id="CP115667">
    <property type="protein sequence ID" value="WBW50338.1"/>
    <property type="molecule type" value="Genomic_DNA"/>
</dbReference>
<dbReference type="RefSeq" id="WP_271191869.1">
    <property type="nucleotide sequence ID" value="NZ_CP115667.1"/>
</dbReference>
<sequence>MKSFVVFGLGRFGSTVATKLSELHYDVLAVDNNYERVQSVADQVTTALQVDMMDENAINALGLSNFDGAVIAIGENFEAAVMSTIVAKEAGIPLIIGKAKTLRQGSILKRLGLDEVVYPERDMGLRVAYNLTSNNLLDYIQISQEISIAEIKVLPQWENQTIEFLELRKKFQVNILAIERDGDVEVNPRPDRILEADDVLIIVGKDKDVKSIEEV</sequence>
<dbReference type="InterPro" id="IPR036721">
    <property type="entry name" value="RCK_C_sf"/>
</dbReference>
<dbReference type="InterPro" id="IPR003148">
    <property type="entry name" value="RCK_N"/>
</dbReference>
<protein>
    <submittedName>
        <fullName evidence="2">TrkA family potassium uptake protein</fullName>
    </submittedName>
</protein>
<name>A0ABY7QWQ6_9FIRM</name>
<dbReference type="SUPFAM" id="SSF116726">
    <property type="entry name" value="TrkA C-terminal domain-like"/>
    <property type="match status" value="1"/>
</dbReference>
<gene>
    <name evidence="2" type="ORF">O6R05_02010</name>
</gene>
<dbReference type="Proteomes" id="UP001210339">
    <property type="component" value="Chromosome"/>
</dbReference>
<dbReference type="PANTHER" id="PTHR43833:SF7">
    <property type="entry name" value="KTR SYSTEM POTASSIUM UPTAKE PROTEIN C"/>
    <property type="match status" value="1"/>
</dbReference>
<dbReference type="InterPro" id="IPR050721">
    <property type="entry name" value="Trk_Ktr_HKT_K-transport"/>
</dbReference>
<dbReference type="PROSITE" id="PS51202">
    <property type="entry name" value="RCK_C"/>
    <property type="match status" value="1"/>
</dbReference>